<evidence type="ECO:0000313" key="2">
    <source>
        <dbReference type="Proteomes" id="UP000660110"/>
    </source>
</evidence>
<sequence length="234" mass="26730">MCNQQMSRYHEVQAKRWKEGKMWHPPYSLYYYSCYMHEIHHRMLADHYDALARGERRQNLLNSLKEGGYILYARHAEATMGEDQPTIDLEDCTTQRNLSDRGRQQAVMYGETLRRLGIPIDEPILASPFCRTKETAGLAFGEPNVEVDPFWINIYNLSSDLPLEEEGRILTELTTILESPPPEGTNTLIIAHGFPGGVGLGEMSNMGTVVVKPMGRGNGYDMLTYLSLDEWERL</sequence>
<dbReference type="Pfam" id="PF00300">
    <property type="entry name" value="His_Phos_1"/>
    <property type="match status" value="1"/>
</dbReference>
<dbReference type="Gene3D" id="3.40.50.1240">
    <property type="entry name" value="Phosphoglycerate mutase-like"/>
    <property type="match status" value="1"/>
</dbReference>
<reference evidence="1" key="2">
    <citation type="submission" date="2020-09" db="EMBL/GenBank/DDBJ databases">
        <authorList>
            <person name="Sun Q."/>
            <person name="Zhou Y."/>
        </authorList>
    </citation>
    <scope>NUCLEOTIDE SEQUENCE</scope>
    <source>
        <strain evidence="1">CGMCC 1.12153</strain>
    </source>
</reference>
<evidence type="ECO:0008006" key="3">
    <source>
        <dbReference type="Google" id="ProtNLM"/>
    </source>
</evidence>
<accession>A0A917B3U5</accession>
<dbReference type="Proteomes" id="UP000660110">
    <property type="component" value="Unassembled WGS sequence"/>
</dbReference>
<dbReference type="SUPFAM" id="SSF53254">
    <property type="entry name" value="Phosphoglycerate mutase-like"/>
    <property type="match status" value="1"/>
</dbReference>
<gene>
    <name evidence="1" type="ORF">GCM10010954_16300</name>
</gene>
<dbReference type="AlphaFoldDB" id="A0A917B3U5"/>
<reference evidence="1" key="1">
    <citation type="journal article" date="2014" name="Int. J. Syst. Evol. Microbiol.">
        <title>Complete genome sequence of Corynebacterium casei LMG S-19264T (=DSM 44701T), isolated from a smear-ripened cheese.</title>
        <authorList>
            <consortium name="US DOE Joint Genome Institute (JGI-PGF)"/>
            <person name="Walter F."/>
            <person name="Albersmeier A."/>
            <person name="Kalinowski J."/>
            <person name="Ruckert C."/>
        </authorList>
    </citation>
    <scope>NUCLEOTIDE SEQUENCE</scope>
    <source>
        <strain evidence="1">CGMCC 1.12153</strain>
    </source>
</reference>
<keyword evidence="2" id="KW-1185">Reference proteome</keyword>
<dbReference type="RefSeq" id="WP_229735008.1">
    <property type="nucleotide sequence ID" value="NZ_BMEL01000002.1"/>
</dbReference>
<dbReference type="CDD" id="cd07040">
    <property type="entry name" value="HP"/>
    <property type="match status" value="1"/>
</dbReference>
<dbReference type="EMBL" id="BMEL01000002">
    <property type="protein sequence ID" value="GGF18293.1"/>
    <property type="molecule type" value="Genomic_DNA"/>
</dbReference>
<evidence type="ECO:0000313" key="1">
    <source>
        <dbReference type="EMBL" id="GGF18293.1"/>
    </source>
</evidence>
<name>A0A917B3U5_HALAA</name>
<proteinExistence type="predicted"/>
<organism evidence="1 2">
    <name type="scientific">Halobacillus andaensis</name>
    <dbReference type="NCBI Taxonomy" id="1176239"/>
    <lineage>
        <taxon>Bacteria</taxon>
        <taxon>Bacillati</taxon>
        <taxon>Bacillota</taxon>
        <taxon>Bacilli</taxon>
        <taxon>Bacillales</taxon>
        <taxon>Bacillaceae</taxon>
        <taxon>Halobacillus</taxon>
    </lineage>
</organism>
<dbReference type="InterPro" id="IPR029033">
    <property type="entry name" value="His_PPase_superfam"/>
</dbReference>
<comment type="caution">
    <text evidence="1">The sequence shown here is derived from an EMBL/GenBank/DDBJ whole genome shotgun (WGS) entry which is preliminary data.</text>
</comment>
<protein>
    <recommendedName>
        <fullName evidence="3">Histidine phosphatase family protein</fullName>
    </recommendedName>
</protein>
<dbReference type="InterPro" id="IPR013078">
    <property type="entry name" value="His_Pase_superF_clade-1"/>
</dbReference>